<dbReference type="SUPFAM" id="SSF52402">
    <property type="entry name" value="Adenine nucleotide alpha hydrolases-like"/>
    <property type="match status" value="1"/>
</dbReference>
<dbReference type="InterPro" id="IPR006015">
    <property type="entry name" value="Universal_stress_UspA"/>
</dbReference>
<evidence type="ECO:0000256" key="2">
    <source>
        <dbReference type="ARBA" id="ARBA00011738"/>
    </source>
</evidence>
<dbReference type="PRINTS" id="PR01438">
    <property type="entry name" value="UNVRSLSTRESS"/>
</dbReference>
<protein>
    <recommendedName>
        <fullName evidence="3">Universal stress protein F</fullName>
    </recommendedName>
</protein>
<dbReference type="Proteomes" id="UP000078225">
    <property type="component" value="Unassembled WGS sequence"/>
</dbReference>
<dbReference type="Gene3D" id="3.40.50.620">
    <property type="entry name" value="HUPs"/>
    <property type="match status" value="1"/>
</dbReference>
<dbReference type="NCBIfam" id="NF011581">
    <property type="entry name" value="PRK15005.1"/>
    <property type="match status" value="1"/>
</dbReference>
<dbReference type="PANTHER" id="PTHR46268">
    <property type="entry name" value="STRESS RESPONSE PROTEIN NHAX"/>
    <property type="match status" value="1"/>
</dbReference>
<dbReference type="CDD" id="cd00293">
    <property type="entry name" value="USP-like"/>
    <property type="match status" value="1"/>
</dbReference>
<sequence>MYRTILVPVDVTEPELTEMVVPHVETLAKLEDARVHFLTVIPPLPYYTTLGLAYSAELPEKEDIIGESGKKLDDVIARFSIPEDRIEKHVTWGAPKDQILNLAKEIDASVIVIASHKPSVTTYLLGSNAAVVVRHATCPVLVVR</sequence>
<accession>A0A1B7L6X2</accession>
<comment type="similarity">
    <text evidence="1">Belongs to the universal stress protein A family.</text>
</comment>
<evidence type="ECO:0000256" key="1">
    <source>
        <dbReference type="ARBA" id="ARBA00008791"/>
    </source>
</evidence>
<dbReference type="InterPro" id="IPR006016">
    <property type="entry name" value="UspA"/>
</dbReference>
<feature type="domain" description="UspA" evidence="4">
    <location>
        <begin position="1"/>
        <end position="144"/>
    </location>
</feature>
<dbReference type="PANTHER" id="PTHR46268:SF18">
    <property type="entry name" value="UNIVERSAL STRESS PROTEIN F"/>
    <property type="match status" value="1"/>
</dbReference>
<proteinExistence type="inferred from homology"/>
<dbReference type="RefSeq" id="WP_064595787.1">
    <property type="nucleotide sequence ID" value="NZ_CP134782.1"/>
</dbReference>
<evidence type="ECO:0000259" key="4">
    <source>
        <dbReference type="Pfam" id="PF00582"/>
    </source>
</evidence>
<evidence type="ECO:0000313" key="5">
    <source>
        <dbReference type="EMBL" id="OAT78144.1"/>
    </source>
</evidence>
<dbReference type="AlphaFoldDB" id="A0A1B7L6X2"/>
<dbReference type="Pfam" id="PF00582">
    <property type="entry name" value="Usp"/>
    <property type="match status" value="1"/>
</dbReference>
<reference evidence="6" key="1">
    <citation type="submission" date="2016-05" db="EMBL/GenBank/DDBJ databases">
        <authorList>
            <person name="Behera P."/>
            <person name="Vaishampayan P."/>
            <person name="Singh N."/>
            <person name="Raina V."/>
            <person name="Suar M."/>
            <person name="Pattnaik A."/>
            <person name="Rastogi G."/>
        </authorList>
    </citation>
    <scope>NUCLEOTIDE SEQUENCE [LARGE SCALE GENOMIC DNA]</scope>
    <source>
        <strain evidence="6">MP23</strain>
    </source>
</reference>
<evidence type="ECO:0000313" key="6">
    <source>
        <dbReference type="Proteomes" id="UP000078225"/>
    </source>
</evidence>
<comment type="caution">
    <text evidence="5">The sequence shown here is derived from an EMBL/GenBank/DDBJ whole genome shotgun (WGS) entry which is preliminary data.</text>
</comment>
<comment type="subunit">
    <text evidence="2">Homodimer.</text>
</comment>
<gene>
    <name evidence="5" type="ORF">A9B99_18570</name>
</gene>
<name>A0A1B7L6X2_9ENTR</name>
<keyword evidence="6" id="KW-1185">Reference proteome</keyword>
<organism evidence="5 6">
    <name type="scientific">Mangrovibacter phragmitis</name>
    <dbReference type="NCBI Taxonomy" id="1691903"/>
    <lineage>
        <taxon>Bacteria</taxon>
        <taxon>Pseudomonadati</taxon>
        <taxon>Pseudomonadota</taxon>
        <taxon>Gammaproteobacteria</taxon>
        <taxon>Enterobacterales</taxon>
        <taxon>Enterobacteriaceae</taxon>
        <taxon>Mangrovibacter</taxon>
    </lineage>
</organism>
<dbReference type="STRING" id="1691903.A9B99_18570"/>
<dbReference type="InterPro" id="IPR014729">
    <property type="entry name" value="Rossmann-like_a/b/a_fold"/>
</dbReference>
<evidence type="ECO:0000256" key="3">
    <source>
        <dbReference type="ARBA" id="ARBA00040934"/>
    </source>
</evidence>
<dbReference type="OrthoDB" id="9792500at2"/>
<dbReference type="EMBL" id="LYRP01000002">
    <property type="protein sequence ID" value="OAT78144.1"/>
    <property type="molecule type" value="Genomic_DNA"/>
</dbReference>